<dbReference type="EMBL" id="CM042047">
    <property type="protein sequence ID" value="KAI3770781.1"/>
    <property type="molecule type" value="Genomic_DNA"/>
</dbReference>
<organism evidence="1 2">
    <name type="scientific">Arctium lappa</name>
    <name type="common">Greater burdock</name>
    <name type="synonym">Lappa major</name>
    <dbReference type="NCBI Taxonomy" id="4217"/>
    <lineage>
        <taxon>Eukaryota</taxon>
        <taxon>Viridiplantae</taxon>
        <taxon>Streptophyta</taxon>
        <taxon>Embryophyta</taxon>
        <taxon>Tracheophyta</taxon>
        <taxon>Spermatophyta</taxon>
        <taxon>Magnoliopsida</taxon>
        <taxon>eudicotyledons</taxon>
        <taxon>Gunneridae</taxon>
        <taxon>Pentapetalae</taxon>
        <taxon>asterids</taxon>
        <taxon>campanulids</taxon>
        <taxon>Asterales</taxon>
        <taxon>Asteraceae</taxon>
        <taxon>Carduoideae</taxon>
        <taxon>Cardueae</taxon>
        <taxon>Arctiinae</taxon>
        <taxon>Arctium</taxon>
    </lineage>
</organism>
<sequence length="489" mass="56275">MPTTDERGNTVLSARDVAVMYMPEIPAIEVDRDKLKNQNSALLKQIQDFKSKLLNSDKASVCAKCTDNSKYDFAGILNTKEKEIKEKEKAIMMKEDMIVTIEKEIKLKEKKITNLQSKLNTSEQQTVEFKAESVDLHIKFKAFEEKISALETKNEDLMKRLQADKDKTNLEKDSTQKFSDFSKKAIQEKKDLELRCLKLSKQVSNFEKIEEILLLKREKKSFQEKKKYYDAEKRNVGIFKEISEKSKNLEKDFEQERLNFESEISKLISKIYVLSSDIQKEQMVRSDLRKKFDTISEERNIISKKIKDLEAANVELSDKVFADVINQSPLDNSTESVCSFKTASSSIHEKNVFKKKSVKPNIVKSNQIRPCNLFYDKSVDSPARFYVKSLGKHSKKGQMVWKVKCSSDEKKNYKASASTSNAKKNRAHKGCEPMPTLALTPPTTRFFPEKEMFHFLGDATYLISGLHSEDLDIEKEGSLPPPSHLFHTH</sequence>
<reference evidence="1 2" key="2">
    <citation type="journal article" date="2022" name="Mol. Ecol. Resour.">
        <title>The genomes of chicory, endive, great burdock and yacon provide insights into Asteraceae paleo-polyploidization history and plant inulin production.</title>
        <authorList>
            <person name="Fan W."/>
            <person name="Wang S."/>
            <person name="Wang H."/>
            <person name="Wang A."/>
            <person name="Jiang F."/>
            <person name="Liu H."/>
            <person name="Zhao H."/>
            <person name="Xu D."/>
            <person name="Zhang Y."/>
        </authorList>
    </citation>
    <scope>NUCLEOTIDE SEQUENCE [LARGE SCALE GENOMIC DNA]</scope>
    <source>
        <strain evidence="2">cv. Niubang</strain>
    </source>
</reference>
<comment type="caution">
    <text evidence="1">The sequence shown here is derived from an EMBL/GenBank/DDBJ whole genome shotgun (WGS) entry which is preliminary data.</text>
</comment>
<dbReference type="Proteomes" id="UP001055879">
    <property type="component" value="Linkage Group LG01"/>
</dbReference>
<accession>A0ACB9FIF0</accession>
<gene>
    <name evidence="1" type="ORF">L6452_01925</name>
</gene>
<evidence type="ECO:0000313" key="2">
    <source>
        <dbReference type="Proteomes" id="UP001055879"/>
    </source>
</evidence>
<reference evidence="2" key="1">
    <citation type="journal article" date="2022" name="Mol. Ecol. Resour.">
        <title>The genomes of chicory, endive, great burdock and yacon provide insights into Asteraceae palaeo-polyploidization history and plant inulin production.</title>
        <authorList>
            <person name="Fan W."/>
            <person name="Wang S."/>
            <person name="Wang H."/>
            <person name="Wang A."/>
            <person name="Jiang F."/>
            <person name="Liu H."/>
            <person name="Zhao H."/>
            <person name="Xu D."/>
            <person name="Zhang Y."/>
        </authorList>
    </citation>
    <scope>NUCLEOTIDE SEQUENCE [LARGE SCALE GENOMIC DNA]</scope>
    <source>
        <strain evidence="2">cv. Niubang</strain>
    </source>
</reference>
<evidence type="ECO:0000313" key="1">
    <source>
        <dbReference type="EMBL" id="KAI3770781.1"/>
    </source>
</evidence>
<proteinExistence type="predicted"/>
<protein>
    <submittedName>
        <fullName evidence="1">Uncharacterized protein</fullName>
    </submittedName>
</protein>
<keyword evidence="2" id="KW-1185">Reference proteome</keyword>
<name>A0ACB9FIF0_ARCLA</name>